<reference evidence="2" key="1">
    <citation type="submission" date="2022-10" db="EMBL/GenBank/DDBJ databases">
        <title>Tapping the CABI collections for fungal endophytes: first genome assemblies for Collariella, Neodidymelliopsis, Ascochyta clinopodiicola, Didymella pomorum, Didymosphaeria variabile, Neocosmospora piperis and Neocucurbitaria cava.</title>
        <authorList>
            <person name="Hill R."/>
        </authorList>
    </citation>
    <scope>NUCLEOTIDE SEQUENCE</scope>
    <source>
        <strain evidence="2">IMI 360193</strain>
    </source>
</reference>
<dbReference type="Proteomes" id="UP001140562">
    <property type="component" value="Unassembled WGS sequence"/>
</dbReference>
<gene>
    <name evidence="2" type="ORF">N0V87_007199</name>
</gene>
<proteinExistence type="predicted"/>
<evidence type="ECO:0000313" key="3">
    <source>
        <dbReference type="Proteomes" id="UP001140562"/>
    </source>
</evidence>
<dbReference type="EMBL" id="JAPEUV010000085">
    <property type="protein sequence ID" value="KAJ4333940.1"/>
    <property type="molecule type" value="Genomic_DNA"/>
</dbReference>
<feature type="region of interest" description="Disordered" evidence="1">
    <location>
        <begin position="516"/>
        <end position="536"/>
    </location>
</feature>
<accession>A0A9W8WVY1</accession>
<feature type="region of interest" description="Disordered" evidence="1">
    <location>
        <begin position="1"/>
        <end position="92"/>
    </location>
</feature>
<name>A0A9W8WVY1_9PLEO</name>
<sequence length="536" mass="58770">MVTTRRSGANAAPIPYVPLRPSKRRKVTVTNTSDQPRVPGSIQPTSRTTPTHAVGTGQIRPSSEQNGLAPNSSSHGREPRGSAGVTVHPPNQVEAKLSTEQILAALKKLTTPGTSQNPIVLLEDSPSKGTQEALQGPSKVEPHMSQDRHNKLYSYITPRPALTPRAANGTTFTGHPGHDMFRMRAAKMATTGWRASAPQQDRQDIPFAAHHLASQPGGAQYVPARIPYFPHPPPAYPHHVIPMHLNEEYLRSKALQYVREYSRSSPWKRKMAEDPDETSESDSTEDDMAVGPSLRKSLFESAGDSHVRFENGPVTILPDPHFQLTPLIEQASLLTSLLRVYPRSIDQKGLREDIAMLASVQNQHLADWLNFEVGQSRKIRSPHTPRVSRSLVASPSKPVPRPPSVAEVAEAERRSKQDDKVRGLLSADARVWQDGSGLSVADVYSDGKASTPERECGGRFEYPEVSNVVVPEGFVPADTVTPLTSKDEKRTASSPVQSRSSERLVSLLPKVERVASSPAVRTSGRKRVTPVRFRTE</sequence>
<feature type="compositionally biased region" description="Polar residues" evidence="1">
    <location>
        <begin position="59"/>
        <end position="74"/>
    </location>
</feature>
<evidence type="ECO:0000256" key="1">
    <source>
        <dbReference type="SAM" id="MobiDB-lite"/>
    </source>
</evidence>
<evidence type="ECO:0000313" key="2">
    <source>
        <dbReference type="EMBL" id="KAJ4333940.1"/>
    </source>
</evidence>
<keyword evidence="3" id="KW-1185">Reference proteome</keyword>
<feature type="compositionally biased region" description="Polar residues" evidence="1">
    <location>
        <begin position="42"/>
        <end position="51"/>
    </location>
</feature>
<feature type="region of interest" description="Disordered" evidence="1">
    <location>
        <begin position="113"/>
        <end position="146"/>
    </location>
</feature>
<feature type="compositionally biased region" description="Acidic residues" evidence="1">
    <location>
        <begin position="274"/>
        <end position="288"/>
    </location>
</feature>
<dbReference type="OrthoDB" id="3690573at2759"/>
<protein>
    <submittedName>
        <fullName evidence="2">Uncharacterized protein</fullName>
    </submittedName>
</protein>
<organism evidence="2 3">
    <name type="scientific">Didymella glomerata</name>
    <dbReference type="NCBI Taxonomy" id="749621"/>
    <lineage>
        <taxon>Eukaryota</taxon>
        <taxon>Fungi</taxon>
        <taxon>Dikarya</taxon>
        <taxon>Ascomycota</taxon>
        <taxon>Pezizomycotina</taxon>
        <taxon>Dothideomycetes</taxon>
        <taxon>Pleosporomycetidae</taxon>
        <taxon>Pleosporales</taxon>
        <taxon>Pleosporineae</taxon>
        <taxon>Didymellaceae</taxon>
        <taxon>Didymella</taxon>
    </lineage>
</organism>
<feature type="compositionally biased region" description="Basic and acidic residues" evidence="1">
    <location>
        <begin position="410"/>
        <end position="420"/>
    </location>
</feature>
<feature type="region of interest" description="Disordered" evidence="1">
    <location>
        <begin position="380"/>
        <end position="420"/>
    </location>
</feature>
<feature type="region of interest" description="Disordered" evidence="1">
    <location>
        <begin position="266"/>
        <end position="290"/>
    </location>
</feature>
<dbReference type="AlphaFoldDB" id="A0A9W8WVY1"/>
<comment type="caution">
    <text evidence="2">The sequence shown here is derived from an EMBL/GenBank/DDBJ whole genome shotgun (WGS) entry which is preliminary data.</text>
</comment>
<feature type="region of interest" description="Disordered" evidence="1">
    <location>
        <begin position="477"/>
        <end position="504"/>
    </location>
</feature>